<evidence type="ECO:0000313" key="1">
    <source>
        <dbReference type="EMBL" id="SHF14065.1"/>
    </source>
</evidence>
<keyword evidence="2" id="KW-1185">Reference proteome</keyword>
<gene>
    <name evidence="1" type="ORF">SAMN05444008_105120</name>
</gene>
<proteinExistence type="predicted"/>
<protein>
    <submittedName>
        <fullName evidence="1">Uncharacterized protein</fullName>
    </submittedName>
</protein>
<organism evidence="1 2">
    <name type="scientific">Cnuella takakiae</name>
    <dbReference type="NCBI Taxonomy" id="1302690"/>
    <lineage>
        <taxon>Bacteria</taxon>
        <taxon>Pseudomonadati</taxon>
        <taxon>Bacteroidota</taxon>
        <taxon>Chitinophagia</taxon>
        <taxon>Chitinophagales</taxon>
        <taxon>Chitinophagaceae</taxon>
        <taxon>Cnuella</taxon>
    </lineage>
</organism>
<accession>A0A1M4Z7U3</accession>
<name>A0A1M4Z7U3_9BACT</name>
<dbReference type="Proteomes" id="UP000184368">
    <property type="component" value="Unassembled WGS sequence"/>
</dbReference>
<dbReference type="EMBL" id="FQUO01000005">
    <property type="protein sequence ID" value="SHF14065.1"/>
    <property type="molecule type" value="Genomic_DNA"/>
</dbReference>
<sequence>MVFSASEKDKEVWLYKTVQLRPLYYKSNPLRLIHSETASTFLSTVDLLAVIVEISPFMYRACMYEVEVNNPAYNYTC</sequence>
<dbReference type="AlphaFoldDB" id="A0A1M4Z7U3"/>
<evidence type="ECO:0000313" key="2">
    <source>
        <dbReference type="Proteomes" id="UP000184368"/>
    </source>
</evidence>
<reference evidence="1 2" key="1">
    <citation type="submission" date="2016-11" db="EMBL/GenBank/DDBJ databases">
        <authorList>
            <person name="Jaros S."/>
            <person name="Januszkiewicz K."/>
            <person name="Wedrychowicz H."/>
        </authorList>
    </citation>
    <scope>NUCLEOTIDE SEQUENCE [LARGE SCALE GENOMIC DNA]</scope>
    <source>
        <strain evidence="1 2">DSM 26897</strain>
    </source>
</reference>